<dbReference type="AlphaFoldDB" id="A0A2H0R557"/>
<keyword evidence="3 5" id="KW-0689">Ribosomal protein</keyword>
<comment type="caution">
    <text evidence="5">The sequence shown here is derived from an EMBL/GenBank/DDBJ whole genome shotgun (WGS) entry which is preliminary data.</text>
</comment>
<dbReference type="InterPro" id="IPR020814">
    <property type="entry name" value="Ribosomal_S6_plastid/chlpt"/>
</dbReference>
<dbReference type="GO" id="GO:0006412">
    <property type="term" value="P:translation"/>
    <property type="evidence" value="ECO:0007669"/>
    <property type="project" value="UniProtKB-UniRule"/>
</dbReference>
<sequence>MDTTETKFEVESRSYEVGFHLNSELDETEVATEVEELKKIITDHGGVVENIQAPGRMRLSYPIERKTQSFFGAINFKAPTPAIEELNPILKLHDKIIRFVILNKETQLTITRRDKSSKGESDKSEFSTSDKKKETQAKPEELDKQLDEVIQNIG</sequence>
<accession>A0A2H0R557</accession>
<reference evidence="5 6" key="1">
    <citation type="submission" date="2017-09" db="EMBL/GenBank/DDBJ databases">
        <title>Depth-based differentiation of microbial function through sediment-hosted aquifers and enrichment of novel symbionts in the deep terrestrial subsurface.</title>
        <authorList>
            <person name="Probst A.J."/>
            <person name="Ladd B."/>
            <person name="Jarett J.K."/>
            <person name="Geller-Mcgrath D.E."/>
            <person name="Sieber C.M."/>
            <person name="Emerson J.B."/>
            <person name="Anantharaman K."/>
            <person name="Thomas B.C."/>
            <person name="Malmstrom R."/>
            <person name="Stieglmeier M."/>
            <person name="Klingl A."/>
            <person name="Woyke T."/>
            <person name="Ryan C.M."/>
            <person name="Banfield J.F."/>
        </authorList>
    </citation>
    <scope>NUCLEOTIDE SEQUENCE [LARGE SCALE GENOMIC DNA]</scope>
    <source>
        <strain evidence="5">CG10_big_fil_rev_8_21_14_0_10_46_23</strain>
    </source>
</reference>
<dbReference type="EMBL" id="PCXO01000004">
    <property type="protein sequence ID" value="PIR41610.1"/>
    <property type="molecule type" value="Genomic_DNA"/>
</dbReference>
<dbReference type="GO" id="GO:1990904">
    <property type="term" value="C:ribonucleoprotein complex"/>
    <property type="evidence" value="ECO:0007669"/>
    <property type="project" value="UniProtKB-KW"/>
</dbReference>
<proteinExistence type="inferred from homology"/>
<evidence type="ECO:0000256" key="1">
    <source>
        <dbReference type="ARBA" id="ARBA00009512"/>
    </source>
</evidence>
<keyword evidence="3" id="KW-0694">RNA-binding</keyword>
<dbReference type="InterPro" id="IPR000529">
    <property type="entry name" value="Ribosomal_bS6"/>
</dbReference>
<dbReference type="GO" id="GO:0005737">
    <property type="term" value="C:cytoplasm"/>
    <property type="evidence" value="ECO:0007669"/>
    <property type="project" value="UniProtKB-ARBA"/>
</dbReference>
<gene>
    <name evidence="3 5" type="primary">rpsF</name>
    <name evidence="5" type="ORF">COV31_00695</name>
</gene>
<dbReference type="HAMAP" id="MF_00360">
    <property type="entry name" value="Ribosomal_bS6"/>
    <property type="match status" value="1"/>
</dbReference>
<keyword evidence="3" id="KW-0687">Ribonucleoprotein</keyword>
<dbReference type="Gene3D" id="3.30.70.60">
    <property type="match status" value="1"/>
</dbReference>
<dbReference type="Proteomes" id="UP000230232">
    <property type="component" value="Unassembled WGS sequence"/>
</dbReference>
<feature type="region of interest" description="Disordered" evidence="4">
    <location>
        <begin position="111"/>
        <end position="154"/>
    </location>
</feature>
<evidence type="ECO:0000256" key="4">
    <source>
        <dbReference type="SAM" id="MobiDB-lite"/>
    </source>
</evidence>
<feature type="compositionally biased region" description="Basic and acidic residues" evidence="4">
    <location>
        <begin position="111"/>
        <end position="147"/>
    </location>
</feature>
<evidence type="ECO:0000313" key="6">
    <source>
        <dbReference type="Proteomes" id="UP000230232"/>
    </source>
</evidence>
<dbReference type="Pfam" id="PF01250">
    <property type="entry name" value="Ribosomal_S6"/>
    <property type="match status" value="1"/>
</dbReference>
<comment type="similarity">
    <text evidence="1 3">Belongs to the bacterial ribosomal protein bS6 family.</text>
</comment>
<dbReference type="SUPFAM" id="SSF54995">
    <property type="entry name" value="Ribosomal protein S6"/>
    <property type="match status" value="1"/>
</dbReference>
<dbReference type="InterPro" id="IPR035980">
    <property type="entry name" value="Ribosomal_bS6_sf"/>
</dbReference>
<dbReference type="InterPro" id="IPR014717">
    <property type="entry name" value="Transl_elong_EF1B/ribsomal_bS6"/>
</dbReference>
<dbReference type="GO" id="GO:0005840">
    <property type="term" value="C:ribosome"/>
    <property type="evidence" value="ECO:0007669"/>
    <property type="project" value="UniProtKB-KW"/>
</dbReference>
<organism evidence="5 6">
    <name type="scientific">Candidatus Yanofskybacteria bacterium CG10_big_fil_rev_8_21_14_0_10_46_23</name>
    <dbReference type="NCBI Taxonomy" id="1975098"/>
    <lineage>
        <taxon>Bacteria</taxon>
        <taxon>Candidatus Yanofskyibacteriota</taxon>
    </lineage>
</organism>
<comment type="function">
    <text evidence="3">Binds together with bS18 to 16S ribosomal RNA.</text>
</comment>
<evidence type="ECO:0000256" key="2">
    <source>
        <dbReference type="ARBA" id="ARBA00035294"/>
    </source>
</evidence>
<name>A0A2H0R557_9BACT</name>
<dbReference type="GO" id="GO:0003735">
    <property type="term" value="F:structural constituent of ribosome"/>
    <property type="evidence" value="ECO:0007669"/>
    <property type="project" value="InterPro"/>
</dbReference>
<keyword evidence="3" id="KW-0699">rRNA-binding</keyword>
<evidence type="ECO:0000256" key="3">
    <source>
        <dbReference type="HAMAP-Rule" id="MF_00360"/>
    </source>
</evidence>
<protein>
    <recommendedName>
        <fullName evidence="2 3">Small ribosomal subunit protein bS6</fullName>
    </recommendedName>
</protein>
<dbReference type="CDD" id="cd00473">
    <property type="entry name" value="bS6"/>
    <property type="match status" value="1"/>
</dbReference>
<evidence type="ECO:0000313" key="5">
    <source>
        <dbReference type="EMBL" id="PIR41610.1"/>
    </source>
</evidence>
<dbReference type="PANTHER" id="PTHR21011">
    <property type="entry name" value="MITOCHONDRIAL 28S RIBOSOMAL PROTEIN S6"/>
    <property type="match status" value="1"/>
</dbReference>
<dbReference type="NCBIfam" id="TIGR00166">
    <property type="entry name" value="S6"/>
    <property type="match status" value="1"/>
</dbReference>
<dbReference type="GO" id="GO:0070181">
    <property type="term" value="F:small ribosomal subunit rRNA binding"/>
    <property type="evidence" value="ECO:0007669"/>
    <property type="project" value="TreeGrafter"/>
</dbReference>
<dbReference type="PANTHER" id="PTHR21011:SF1">
    <property type="entry name" value="SMALL RIBOSOMAL SUBUNIT PROTEIN BS6M"/>
    <property type="match status" value="1"/>
</dbReference>